<evidence type="ECO:0000256" key="1">
    <source>
        <dbReference type="SAM" id="Phobius"/>
    </source>
</evidence>
<dbReference type="Proteomes" id="UP001469553">
    <property type="component" value="Unassembled WGS sequence"/>
</dbReference>
<keyword evidence="3" id="KW-1185">Reference proteome</keyword>
<keyword evidence="1" id="KW-0472">Membrane</keyword>
<keyword evidence="1" id="KW-1133">Transmembrane helix</keyword>
<sequence>MVLSSSLSFGNNILLDRRLKTLRLLTPPPHSDHLVAVVKVSRTPKQNRPTNMFLKKNVGGGWANACVYVCMCVGYCLKLHLMVAQESNRTMDTDSQRHILTQQRHKR</sequence>
<gene>
    <name evidence="2" type="ORF">AMECASPLE_021736</name>
</gene>
<keyword evidence="1" id="KW-0812">Transmembrane</keyword>
<proteinExistence type="predicted"/>
<evidence type="ECO:0000313" key="3">
    <source>
        <dbReference type="Proteomes" id="UP001469553"/>
    </source>
</evidence>
<accession>A0ABV0YEW9</accession>
<dbReference type="EMBL" id="JAHRIP010030106">
    <property type="protein sequence ID" value="MEQ2292296.1"/>
    <property type="molecule type" value="Genomic_DNA"/>
</dbReference>
<feature type="transmembrane region" description="Helical" evidence="1">
    <location>
        <begin position="61"/>
        <end position="81"/>
    </location>
</feature>
<name>A0ABV0YEW9_9TELE</name>
<comment type="caution">
    <text evidence="2">The sequence shown here is derived from an EMBL/GenBank/DDBJ whole genome shotgun (WGS) entry which is preliminary data.</text>
</comment>
<evidence type="ECO:0000313" key="2">
    <source>
        <dbReference type="EMBL" id="MEQ2292296.1"/>
    </source>
</evidence>
<organism evidence="2 3">
    <name type="scientific">Ameca splendens</name>
    <dbReference type="NCBI Taxonomy" id="208324"/>
    <lineage>
        <taxon>Eukaryota</taxon>
        <taxon>Metazoa</taxon>
        <taxon>Chordata</taxon>
        <taxon>Craniata</taxon>
        <taxon>Vertebrata</taxon>
        <taxon>Euteleostomi</taxon>
        <taxon>Actinopterygii</taxon>
        <taxon>Neopterygii</taxon>
        <taxon>Teleostei</taxon>
        <taxon>Neoteleostei</taxon>
        <taxon>Acanthomorphata</taxon>
        <taxon>Ovalentaria</taxon>
        <taxon>Atherinomorphae</taxon>
        <taxon>Cyprinodontiformes</taxon>
        <taxon>Goodeidae</taxon>
        <taxon>Ameca</taxon>
    </lineage>
</organism>
<protein>
    <submittedName>
        <fullName evidence="2">Uncharacterized protein</fullName>
    </submittedName>
</protein>
<reference evidence="2 3" key="1">
    <citation type="submission" date="2021-06" db="EMBL/GenBank/DDBJ databases">
        <authorList>
            <person name="Palmer J.M."/>
        </authorList>
    </citation>
    <scope>NUCLEOTIDE SEQUENCE [LARGE SCALE GENOMIC DNA]</scope>
    <source>
        <strain evidence="2 3">AS_MEX2019</strain>
        <tissue evidence="2">Muscle</tissue>
    </source>
</reference>